<comment type="caution">
    <text evidence="1">The sequence shown here is derived from an EMBL/GenBank/DDBJ whole genome shotgun (WGS) entry which is preliminary data.</text>
</comment>
<accession>A0ABQ5KU26</accession>
<organism evidence="1 2">
    <name type="scientific">Aduncisulcus paluster</name>
    <dbReference type="NCBI Taxonomy" id="2918883"/>
    <lineage>
        <taxon>Eukaryota</taxon>
        <taxon>Metamonada</taxon>
        <taxon>Carpediemonas-like organisms</taxon>
        <taxon>Aduncisulcus</taxon>
    </lineage>
</organism>
<evidence type="ECO:0000313" key="1">
    <source>
        <dbReference type="EMBL" id="GKT35113.1"/>
    </source>
</evidence>
<reference evidence="1" key="1">
    <citation type="submission" date="2022-03" db="EMBL/GenBank/DDBJ databases">
        <title>Draft genome sequence of Aduncisulcus paluster, a free-living microaerophilic Fornicata.</title>
        <authorList>
            <person name="Yuyama I."/>
            <person name="Kume K."/>
            <person name="Tamura T."/>
            <person name="Inagaki Y."/>
            <person name="Hashimoto T."/>
        </authorList>
    </citation>
    <scope>NUCLEOTIDE SEQUENCE</scope>
    <source>
        <strain evidence="1">NY0171</strain>
    </source>
</reference>
<dbReference type="EMBL" id="BQXS01010923">
    <property type="protein sequence ID" value="GKT35113.1"/>
    <property type="molecule type" value="Genomic_DNA"/>
</dbReference>
<keyword evidence="2" id="KW-1185">Reference proteome</keyword>
<protein>
    <submittedName>
        <fullName evidence="1">Uncharacterized protein</fullName>
    </submittedName>
</protein>
<name>A0ABQ5KU26_9EUKA</name>
<gene>
    <name evidence="1" type="ORF">ADUPG1_008338</name>
</gene>
<evidence type="ECO:0000313" key="2">
    <source>
        <dbReference type="Proteomes" id="UP001057375"/>
    </source>
</evidence>
<sequence length="117" mass="13830">MNTTVLCFHAIPAHFEEAIINYGCMRNLDSVPWERSMNRQQGIMRYKRYHKTAAQLAIDALQLKSPIPPTKLRPKKDEFYWCQDMAGQYSLFQYKLENNYVRCSYESFVEPLSGYSF</sequence>
<proteinExistence type="predicted"/>
<dbReference type="Proteomes" id="UP001057375">
    <property type="component" value="Unassembled WGS sequence"/>
</dbReference>